<evidence type="ECO:0000256" key="6">
    <source>
        <dbReference type="RuleBase" id="RU366011"/>
    </source>
</evidence>
<dbReference type="GO" id="GO:0042744">
    <property type="term" value="P:hydrogen peroxide catabolic process"/>
    <property type="evidence" value="ECO:0007669"/>
    <property type="project" value="TreeGrafter"/>
</dbReference>
<accession>A0A5S9IM09</accession>
<dbReference type="SUPFAM" id="SSF52833">
    <property type="entry name" value="Thioredoxin-like"/>
    <property type="match status" value="1"/>
</dbReference>
<dbReference type="GO" id="GO:0008379">
    <property type="term" value="F:thioredoxin peroxidase activity"/>
    <property type="evidence" value="ECO:0007669"/>
    <property type="project" value="InterPro"/>
</dbReference>
<comment type="similarity">
    <text evidence="6">Belongs to the peroxiredoxin family. Prx5 subfamily.</text>
</comment>
<evidence type="ECO:0000313" key="9">
    <source>
        <dbReference type="Proteomes" id="UP000326354"/>
    </source>
</evidence>
<keyword evidence="2 6" id="KW-0049">Antioxidant</keyword>
<name>A0A5S9IM09_UABAM</name>
<comment type="function">
    <text evidence="6">Thiol-specific peroxidase that catalyzes the reduction of hydrogen peroxide and organic hydroperoxides to water and alcohols, respectively. Plays a role in cell protection against oxidative stress by detoxifying peroxides.</text>
</comment>
<sequence>MIKVGDKLPEVTFQQMCDGKPQNLSTNDVFSGKKVVVFAVPGAFTPTCSEQHLPGFVALCDKIKEKGVDTVACTAVNDAFIMDAWQKSRGAENISMLADGSGQFAKAIGAEKDTGIFGGIRSNRYALVANDGVVEHVFVEEPGKFTVSSAEAVLEAL</sequence>
<feature type="active site" description="Cysteine sulfenic acid (-SOH) intermediate" evidence="5">
    <location>
        <position position="48"/>
    </location>
</feature>
<evidence type="ECO:0000256" key="3">
    <source>
        <dbReference type="ARBA" id="ARBA00023002"/>
    </source>
</evidence>
<evidence type="ECO:0000256" key="2">
    <source>
        <dbReference type="ARBA" id="ARBA00022862"/>
    </source>
</evidence>
<dbReference type="Gene3D" id="3.40.30.10">
    <property type="entry name" value="Glutaredoxin"/>
    <property type="match status" value="1"/>
</dbReference>
<dbReference type="KEGG" id="uam:UABAM_02708"/>
<keyword evidence="4 6" id="KW-0676">Redox-active center</keyword>
<dbReference type="RefSeq" id="WP_151968508.1">
    <property type="nucleotide sequence ID" value="NZ_AP019860.1"/>
</dbReference>
<dbReference type="PROSITE" id="PS51352">
    <property type="entry name" value="THIOREDOXIN_2"/>
    <property type="match status" value="1"/>
</dbReference>
<proteinExistence type="inferred from homology"/>
<dbReference type="GO" id="GO:0034599">
    <property type="term" value="P:cellular response to oxidative stress"/>
    <property type="evidence" value="ECO:0007669"/>
    <property type="project" value="InterPro"/>
</dbReference>
<keyword evidence="3 6" id="KW-0560">Oxidoreductase</keyword>
<protein>
    <recommendedName>
        <fullName evidence="6">Glutathione-dependent peroxiredoxin</fullName>
        <ecNumber evidence="6">1.11.1.27</ecNumber>
    </recommendedName>
</protein>
<dbReference type="OrthoDB" id="9812811at2"/>
<evidence type="ECO:0000256" key="5">
    <source>
        <dbReference type="PIRSR" id="PIRSR637944-1"/>
    </source>
</evidence>
<dbReference type="PANTHER" id="PTHR10430">
    <property type="entry name" value="PEROXIREDOXIN"/>
    <property type="match status" value="1"/>
</dbReference>
<feature type="domain" description="Thioredoxin" evidence="7">
    <location>
        <begin position="2"/>
        <end position="157"/>
    </location>
</feature>
<dbReference type="EMBL" id="AP019860">
    <property type="protein sequence ID" value="BBM84349.1"/>
    <property type="molecule type" value="Genomic_DNA"/>
</dbReference>
<evidence type="ECO:0000256" key="1">
    <source>
        <dbReference type="ARBA" id="ARBA00022559"/>
    </source>
</evidence>
<dbReference type="Pfam" id="PF08534">
    <property type="entry name" value="Redoxin"/>
    <property type="match status" value="1"/>
</dbReference>
<organism evidence="8 9">
    <name type="scientific">Uabimicrobium amorphum</name>
    <dbReference type="NCBI Taxonomy" id="2596890"/>
    <lineage>
        <taxon>Bacteria</taxon>
        <taxon>Pseudomonadati</taxon>
        <taxon>Planctomycetota</taxon>
        <taxon>Candidatus Uabimicrobiia</taxon>
        <taxon>Candidatus Uabimicrobiales</taxon>
        <taxon>Candidatus Uabimicrobiaceae</taxon>
        <taxon>Candidatus Uabimicrobium</taxon>
    </lineage>
</organism>
<evidence type="ECO:0000256" key="4">
    <source>
        <dbReference type="ARBA" id="ARBA00023284"/>
    </source>
</evidence>
<dbReference type="FunFam" id="3.40.30.10:FF:000020">
    <property type="entry name" value="Peroxiredoxin"/>
    <property type="match status" value="1"/>
</dbReference>
<dbReference type="AlphaFoldDB" id="A0A5S9IM09"/>
<dbReference type="CDD" id="cd03013">
    <property type="entry name" value="PRX5_like"/>
    <property type="match status" value="1"/>
</dbReference>
<evidence type="ECO:0000259" key="7">
    <source>
        <dbReference type="PROSITE" id="PS51352"/>
    </source>
</evidence>
<dbReference type="Proteomes" id="UP000326354">
    <property type="component" value="Chromosome"/>
</dbReference>
<dbReference type="InterPro" id="IPR013766">
    <property type="entry name" value="Thioredoxin_domain"/>
</dbReference>
<dbReference type="InterPro" id="IPR013740">
    <property type="entry name" value="Redoxin"/>
</dbReference>
<dbReference type="GO" id="GO:0005737">
    <property type="term" value="C:cytoplasm"/>
    <property type="evidence" value="ECO:0007669"/>
    <property type="project" value="TreeGrafter"/>
</dbReference>
<reference evidence="8 9" key="1">
    <citation type="submission" date="2019-08" db="EMBL/GenBank/DDBJ databases">
        <title>Complete genome sequence of Candidatus Uab amorphum.</title>
        <authorList>
            <person name="Shiratori T."/>
            <person name="Suzuki S."/>
            <person name="Kakizawa Y."/>
            <person name="Ishida K."/>
        </authorList>
    </citation>
    <scope>NUCLEOTIDE SEQUENCE [LARGE SCALE GENOMIC DNA]</scope>
    <source>
        <strain evidence="8 9">SRT547</strain>
    </source>
</reference>
<keyword evidence="1 6" id="KW-0575">Peroxidase</keyword>
<keyword evidence="9" id="KW-1185">Reference proteome</keyword>
<dbReference type="PANTHER" id="PTHR10430:SF16">
    <property type="entry name" value="PEROXIREDOXIN-5, MITOCHONDRIAL"/>
    <property type="match status" value="1"/>
</dbReference>
<dbReference type="InterPro" id="IPR037944">
    <property type="entry name" value="PRX5-like"/>
</dbReference>
<comment type="catalytic activity">
    <reaction evidence="6">
        <text>a hydroperoxide + 2 glutathione = an alcohol + glutathione disulfide + H2O</text>
        <dbReference type="Rhea" id="RHEA:62632"/>
        <dbReference type="ChEBI" id="CHEBI:15377"/>
        <dbReference type="ChEBI" id="CHEBI:30879"/>
        <dbReference type="ChEBI" id="CHEBI:35924"/>
        <dbReference type="ChEBI" id="CHEBI:57925"/>
        <dbReference type="ChEBI" id="CHEBI:58297"/>
        <dbReference type="EC" id="1.11.1.27"/>
    </reaction>
</comment>
<gene>
    <name evidence="8" type="ORF">UABAM_02708</name>
</gene>
<dbReference type="InterPro" id="IPR036249">
    <property type="entry name" value="Thioredoxin-like_sf"/>
</dbReference>
<dbReference type="EC" id="1.11.1.27" evidence="6"/>
<dbReference type="GO" id="GO:0045454">
    <property type="term" value="P:cell redox homeostasis"/>
    <property type="evidence" value="ECO:0007669"/>
    <property type="project" value="TreeGrafter"/>
</dbReference>
<evidence type="ECO:0000313" key="8">
    <source>
        <dbReference type="EMBL" id="BBM84349.1"/>
    </source>
</evidence>